<dbReference type="RefSeq" id="WP_091546289.1">
    <property type="nucleotide sequence ID" value="NZ_FONY01000023.1"/>
</dbReference>
<keyword evidence="1" id="KW-0812">Transmembrane</keyword>
<reference evidence="2 3" key="1">
    <citation type="submission" date="2016-10" db="EMBL/GenBank/DDBJ databases">
        <authorList>
            <person name="de Groot N.N."/>
        </authorList>
    </citation>
    <scope>NUCLEOTIDE SEQUENCE [LARGE SCALE GENOMIC DNA]</scope>
    <source>
        <strain>GEY</strain>
        <strain evidence="3">DSM 9560</strain>
    </source>
</reference>
<organism evidence="2 3">
    <name type="scientific">Thermoflexibacter ruber</name>
    <dbReference type="NCBI Taxonomy" id="1003"/>
    <lineage>
        <taxon>Bacteria</taxon>
        <taxon>Pseudomonadati</taxon>
        <taxon>Bacteroidota</taxon>
        <taxon>Cytophagia</taxon>
        <taxon>Cytophagales</taxon>
        <taxon>Thermoflexibacteraceae</taxon>
        <taxon>Thermoflexibacter</taxon>
    </lineage>
</organism>
<dbReference type="Proteomes" id="UP000199513">
    <property type="component" value="Unassembled WGS sequence"/>
</dbReference>
<evidence type="ECO:0000256" key="1">
    <source>
        <dbReference type="SAM" id="Phobius"/>
    </source>
</evidence>
<feature type="transmembrane region" description="Helical" evidence="1">
    <location>
        <begin position="52"/>
        <end position="70"/>
    </location>
</feature>
<dbReference type="AlphaFoldDB" id="A0A1I2HF93"/>
<proteinExistence type="predicted"/>
<gene>
    <name evidence="2" type="ORF">SAMN04488541_102334</name>
</gene>
<keyword evidence="3" id="KW-1185">Reference proteome</keyword>
<keyword evidence="1" id="KW-0472">Membrane</keyword>
<name>A0A1I2HF93_9BACT</name>
<dbReference type="STRING" id="1003.SAMN04488541_102334"/>
<evidence type="ECO:0000313" key="2">
    <source>
        <dbReference type="EMBL" id="SFF27587.1"/>
    </source>
</evidence>
<evidence type="ECO:0000313" key="3">
    <source>
        <dbReference type="Proteomes" id="UP000199513"/>
    </source>
</evidence>
<protein>
    <submittedName>
        <fullName evidence="2">Uncharacterized protein</fullName>
    </submittedName>
</protein>
<keyword evidence="1" id="KW-1133">Transmembrane helix</keyword>
<dbReference type="EMBL" id="FONY01000023">
    <property type="protein sequence ID" value="SFF27587.1"/>
    <property type="molecule type" value="Genomic_DNA"/>
</dbReference>
<accession>A0A1I2HF93</accession>
<sequence length="140" mass="16315">MKKQFYLDESDKVNSIFDAPKEYFENLPQKVNKRIQQSQKVPIWTLYLQPKYALIIASIVILLVAGVTFMNPNQEKSVTLTSLDFSTQEIKEYLLQSEIHEYDLVSFYLANGELEDEEEFLLEEEILSDDVDVEEIADLL</sequence>